<keyword evidence="2" id="KW-1185">Reference proteome</keyword>
<comment type="caution">
    <text evidence="1">The sequence shown here is derived from an EMBL/GenBank/DDBJ whole genome shotgun (WGS) entry which is preliminary data.</text>
</comment>
<dbReference type="EMBL" id="JOWA01000132">
    <property type="protein sequence ID" value="KEZ39835.1"/>
    <property type="molecule type" value="Genomic_DNA"/>
</dbReference>
<dbReference type="AlphaFoldDB" id="A0A084FXM3"/>
<dbReference type="HOGENOM" id="CLU_027349_0_0_1"/>
<gene>
    <name evidence="1" type="ORF">SAPIO_CDS8762</name>
</gene>
<dbReference type="GeneID" id="27727834"/>
<dbReference type="Proteomes" id="UP000028545">
    <property type="component" value="Unassembled WGS sequence"/>
</dbReference>
<evidence type="ECO:0000313" key="2">
    <source>
        <dbReference type="Proteomes" id="UP000028545"/>
    </source>
</evidence>
<accession>A0A084FXM3</accession>
<proteinExistence type="predicted"/>
<name>A0A084FXM3_PSEDA</name>
<protein>
    <recommendedName>
        <fullName evidence="3">F-box domain-containing protein</fullName>
    </recommendedName>
</protein>
<dbReference type="KEGG" id="sapo:SAPIO_CDS8762"/>
<dbReference type="Gene3D" id="3.80.10.10">
    <property type="entry name" value="Ribonuclease Inhibitor"/>
    <property type="match status" value="1"/>
</dbReference>
<reference evidence="1 2" key="1">
    <citation type="journal article" date="2014" name="Genome Announc.">
        <title>Draft genome sequence of the pathogenic fungus Scedosporium apiospermum.</title>
        <authorList>
            <person name="Vandeputte P."/>
            <person name="Ghamrawi S."/>
            <person name="Rechenmann M."/>
            <person name="Iltis A."/>
            <person name="Giraud S."/>
            <person name="Fleury M."/>
            <person name="Thornton C."/>
            <person name="Delhaes L."/>
            <person name="Meyer W."/>
            <person name="Papon N."/>
            <person name="Bouchara J.P."/>
        </authorList>
    </citation>
    <scope>NUCLEOTIDE SEQUENCE [LARGE SCALE GENOMIC DNA]</scope>
    <source>
        <strain evidence="1 2">IHEM 14462</strain>
    </source>
</reference>
<organism evidence="1 2">
    <name type="scientific">Pseudallescheria apiosperma</name>
    <name type="common">Scedosporium apiospermum</name>
    <dbReference type="NCBI Taxonomy" id="563466"/>
    <lineage>
        <taxon>Eukaryota</taxon>
        <taxon>Fungi</taxon>
        <taxon>Dikarya</taxon>
        <taxon>Ascomycota</taxon>
        <taxon>Pezizomycotina</taxon>
        <taxon>Sordariomycetes</taxon>
        <taxon>Hypocreomycetidae</taxon>
        <taxon>Microascales</taxon>
        <taxon>Microascaceae</taxon>
        <taxon>Scedosporium</taxon>
    </lineage>
</organism>
<sequence length="630" mass="70746">MTGHDLSVLVHAQSLCLETDTFGKVKYKRLPLLLPEVKEGRPVTSTSPLFSLPLEILASIIDFIADDKPTLAKLAQVSRDCRQLAGSCQYADLCLDYSQTSWHLLHSLEREARIRQSPGIILNNVVSPTFIGPCIRTLTVHSHPSKVAEFHQDFFDVLRARVPSCHITPEQIIELGEKALEKYLTKYRAPLLAAIEYAMPNLEAVSWYDGVCLEEDFFRIVTNLSIRHLKLSTAHIGGAYLLRPPLTPVSVPLKSLYFDAELCQRGLHKAKQAESVSPLLASLLKRCRATLERLTIGPMLAERLLSFGCEPMMFANLEYLDLSATIALPIGTEDYFKNAISTCQTLPNLETLVVPQFYRHPDLATSLEVVNFISRNSHAKKLSVGQASPELMSSLVVPLLTSGRWSNLTSLSLSWAGPGTDEATRPNIASIPVESLAVIGSLGALEQLSLSAGESRGWRHQWLIDHDAMRWALRGLPMLKRLAFSRDTYVAPGLEISTHLEAYYERYLHIELTPAQRELALDRLELGGINSSLLTTIRHRRRGGPPEPDHPELWERYHRNRMLHEAEEYATVLPSLEWVYCGQWPISIKEEQKPPNGAVRVALPLHYKRDSCWTVLKRMFGMEPGDDSDE</sequence>
<dbReference type="VEuPathDB" id="FungiDB:SAPIO_CDS8762"/>
<dbReference type="OrthoDB" id="3257981at2759"/>
<evidence type="ECO:0008006" key="3">
    <source>
        <dbReference type="Google" id="ProtNLM"/>
    </source>
</evidence>
<dbReference type="OMA" id="RCSAQHI"/>
<dbReference type="RefSeq" id="XP_016639634.1">
    <property type="nucleotide sequence ID" value="XM_016790331.1"/>
</dbReference>
<evidence type="ECO:0000313" key="1">
    <source>
        <dbReference type="EMBL" id="KEZ39835.1"/>
    </source>
</evidence>
<dbReference type="InterPro" id="IPR032675">
    <property type="entry name" value="LRR_dom_sf"/>
</dbReference>